<dbReference type="GO" id="GO:0005262">
    <property type="term" value="F:calcium channel activity"/>
    <property type="evidence" value="ECO:0007669"/>
    <property type="project" value="TreeGrafter"/>
</dbReference>
<evidence type="ECO:0000313" key="2">
    <source>
        <dbReference type="EMBL" id="RKU41346.1"/>
    </source>
</evidence>
<dbReference type="PANTHER" id="PTHR31323:SF15">
    <property type="entry name" value="MECHANOSENSITIVE ION CHANNEL PROTEIN MSY1"/>
    <property type="match status" value="1"/>
</dbReference>
<name>A0A420Y0D9_9PEZI</name>
<protein>
    <submittedName>
        <fullName evidence="2">Uncharacterized protein</fullName>
    </submittedName>
</protein>
<sequence>MEGHTVQAPNSLLNTLFILNQRRSTGLADPVELKLRFGTSSELIEELKARMLLFVLANKRDYAPKILTEVKTIDELYSITMNFIFFHKTSYQNELLRLQRHDKFATELMRVIHELGIEGPRRQQPGGTKDWPLYFSGMPPPAYATAGHAAQDGPHGPSPRTMSPAPPQSHAAPTAHADVHRNGSVNLVRGRARSDSRALAAAAAAESGPHEFGDVYENRRLDGHGVRRRSSLHYTPATINEGAETTALEREPSAAGSAAPSESTNRQRLWGRNRSRSKAVSPNSAAMV</sequence>
<proteinExistence type="predicted"/>
<evidence type="ECO:0000313" key="3">
    <source>
        <dbReference type="Proteomes" id="UP000275385"/>
    </source>
</evidence>
<dbReference type="EMBL" id="QVQW01000077">
    <property type="protein sequence ID" value="RKU41346.1"/>
    <property type="molecule type" value="Genomic_DNA"/>
</dbReference>
<feature type="region of interest" description="Disordered" evidence="1">
    <location>
        <begin position="144"/>
        <end position="181"/>
    </location>
</feature>
<organism evidence="2 3">
    <name type="scientific">Coniochaeta pulveracea</name>
    <dbReference type="NCBI Taxonomy" id="177199"/>
    <lineage>
        <taxon>Eukaryota</taxon>
        <taxon>Fungi</taxon>
        <taxon>Dikarya</taxon>
        <taxon>Ascomycota</taxon>
        <taxon>Pezizomycotina</taxon>
        <taxon>Sordariomycetes</taxon>
        <taxon>Sordariomycetidae</taxon>
        <taxon>Coniochaetales</taxon>
        <taxon>Coniochaetaceae</taxon>
        <taxon>Coniochaeta</taxon>
    </lineage>
</organism>
<comment type="caution">
    <text evidence="2">The sequence shown here is derived from an EMBL/GenBank/DDBJ whole genome shotgun (WGS) entry which is preliminary data.</text>
</comment>
<dbReference type="PANTHER" id="PTHR31323">
    <property type="entry name" value="MECHANOSENSITIVE ION CHANNEL PROTEIN MSY2"/>
    <property type="match status" value="1"/>
</dbReference>
<gene>
    <name evidence="2" type="ORF">DL546_004914</name>
</gene>
<dbReference type="AlphaFoldDB" id="A0A420Y0D9"/>
<dbReference type="OrthoDB" id="544685at2759"/>
<feature type="compositionally biased region" description="Low complexity" evidence="1">
    <location>
        <begin position="253"/>
        <end position="263"/>
    </location>
</feature>
<dbReference type="Proteomes" id="UP000275385">
    <property type="component" value="Unassembled WGS sequence"/>
</dbReference>
<dbReference type="GO" id="GO:0006874">
    <property type="term" value="P:intracellular calcium ion homeostasis"/>
    <property type="evidence" value="ECO:0007669"/>
    <property type="project" value="TreeGrafter"/>
</dbReference>
<feature type="region of interest" description="Disordered" evidence="1">
    <location>
        <begin position="237"/>
        <end position="288"/>
    </location>
</feature>
<feature type="compositionally biased region" description="Polar residues" evidence="1">
    <location>
        <begin position="278"/>
        <end position="288"/>
    </location>
</feature>
<reference evidence="2 3" key="1">
    <citation type="submission" date="2018-08" db="EMBL/GenBank/DDBJ databases">
        <title>Draft genome of the lignicolous fungus Coniochaeta pulveracea.</title>
        <authorList>
            <person name="Borstlap C.J."/>
            <person name="De Witt R.N."/>
            <person name="Botha A."/>
            <person name="Volschenk H."/>
        </authorList>
    </citation>
    <scope>NUCLEOTIDE SEQUENCE [LARGE SCALE GENOMIC DNA]</scope>
    <source>
        <strain evidence="2 3">CAB683</strain>
    </source>
</reference>
<evidence type="ECO:0000256" key="1">
    <source>
        <dbReference type="SAM" id="MobiDB-lite"/>
    </source>
</evidence>
<accession>A0A420Y0D9</accession>
<keyword evidence="3" id="KW-1185">Reference proteome</keyword>